<sequence>MGDAVGQMLASAVGIAISPLPLIAVVLMLATPRGKVNGTAFTLGWMVTLGVITTVVVLAGSGAGADDGGTPADWTYWLKLALGVLFLLMGAKQWKDRPREGQEHTLPGWMRAIDHFTPGKAAGLAALLSGANPKNLVLAVGGAASIASSPASGGGKAVAGVLFVLIGSACVLLPLLVYVFGGSRSAAVLGGWKTWMGEHNSAIMTVVLVVLGAKYVGDAISGLAS</sequence>
<organism evidence="2 3">
    <name type="scientific">Streptomyces viridochromogenes</name>
    <dbReference type="NCBI Taxonomy" id="1938"/>
    <lineage>
        <taxon>Bacteria</taxon>
        <taxon>Bacillati</taxon>
        <taxon>Actinomycetota</taxon>
        <taxon>Actinomycetes</taxon>
        <taxon>Kitasatosporales</taxon>
        <taxon>Streptomycetaceae</taxon>
        <taxon>Streptomyces</taxon>
    </lineage>
</organism>
<keyword evidence="1" id="KW-0812">Transmembrane</keyword>
<dbReference type="EMBL" id="LGUP01000364">
    <property type="protein sequence ID" value="KOG15716.1"/>
    <property type="molecule type" value="Genomic_DNA"/>
</dbReference>
<keyword evidence="1" id="KW-1133">Transmembrane helix</keyword>
<dbReference type="Pfam" id="PF11139">
    <property type="entry name" value="SfLAP"/>
    <property type="match status" value="1"/>
</dbReference>
<evidence type="ECO:0000313" key="3">
    <source>
        <dbReference type="Proteomes" id="UP000037023"/>
    </source>
</evidence>
<dbReference type="InterPro" id="IPR021315">
    <property type="entry name" value="Gap/Sap"/>
</dbReference>
<evidence type="ECO:0000313" key="2">
    <source>
        <dbReference type="EMBL" id="KOG15716.1"/>
    </source>
</evidence>
<reference evidence="2 3" key="1">
    <citation type="submission" date="2015-06" db="EMBL/GenBank/DDBJ databases">
        <authorList>
            <person name="Hoefler B.C."/>
            <person name="Straight P.D."/>
        </authorList>
    </citation>
    <scope>NUCLEOTIDE SEQUENCE [LARGE SCALE GENOMIC DNA]</scope>
    <source>
        <strain evidence="2 3">NRRL 3427</strain>
    </source>
</reference>
<dbReference type="PATRIC" id="fig|1938.6.peg.5805"/>
<keyword evidence="1" id="KW-0472">Membrane</keyword>
<proteinExistence type="predicted"/>
<dbReference type="RefSeq" id="WP_033208582.1">
    <property type="nucleotide sequence ID" value="NZ_LGUP01000364.1"/>
</dbReference>
<dbReference type="AlphaFoldDB" id="A0A0L8JPX5"/>
<feature type="transmembrane region" description="Helical" evidence="1">
    <location>
        <begin position="200"/>
        <end position="217"/>
    </location>
</feature>
<gene>
    <name evidence="2" type="ORF">ADK34_27060</name>
</gene>
<comment type="caution">
    <text evidence="2">The sequence shown here is derived from an EMBL/GenBank/DDBJ whole genome shotgun (WGS) entry which is preliminary data.</text>
</comment>
<name>A0A0L8JPX5_STRVR</name>
<evidence type="ECO:0000256" key="1">
    <source>
        <dbReference type="SAM" id="Phobius"/>
    </source>
</evidence>
<dbReference type="Proteomes" id="UP000037023">
    <property type="component" value="Unassembled WGS sequence"/>
</dbReference>
<dbReference type="OrthoDB" id="4753036at2"/>
<feature type="transmembrane region" description="Helical" evidence="1">
    <location>
        <begin position="6"/>
        <end position="30"/>
    </location>
</feature>
<protein>
    <submittedName>
        <fullName evidence="2">Membrane protein</fullName>
    </submittedName>
</protein>
<feature type="transmembrane region" description="Helical" evidence="1">
    <location>
        <begin position="157"/>
        <end position="180"/>
    </location>
</feature>
<feature type="transmembrane region" description="Helical" evidence="1">
    <location>
        <begin position="74"/>
        <end position="91"/>
    </location>
</feature>
<accession>A0A0L8JPX5</accession>
<feature type="transmembrane region" description="Helical" evidence="1">
    <location>
        <begin position="42"/>
        <end position="62"/>
    </location>
</feature>